<keyword evidence="1" id="KW-0472">Membrane</keyword>
<dbReference type="EMBL" id="MAJD01000002">
    <property type="protein sequence ID" value="OBX33868.1"/>
    <property type="molecule type" value="Genomic_DNA"/>
</dbReference>
<name>A0A1B8NV79_HALEL</name>
<sequence length="175" mass="18824">MKSYLAKMRGSRASRRDIDWHDAAWSWLGAFVGMGAVTMLGERWLTDQLLVVGSFGATSVLLYAAPESPFAQPRNVLLGSLLSALVGVACFEWFGATALAVALAVSLSVLVMQLTHSVHPPGAAAALIAVIGGADVHALGWWFPIIPIALGCSVMLIVAMLVNNLARHRRYPHYW</sequence>
<comment type="caution">
    <text evidence="3">The sequence shown here is derived from an EMBL/GenBank/DDBJ whole genome shotgun (WGS) entry which is preliminary data.</text>
</comment>
<dbReference type="Pfam" id="PF04982">
    <property type="entry name" value="TM_HPP"/>
    <property type="match status" value="1"/>
</dbReference>
<dbReference type="PANTHER" id="PTHR33741">
    <property type="entry name" value="TRANSMEMBRANE PROTEIN DDB_G0269096-RELATED"/>
    <property type="match status" value="1"/>
</dbReference>
<feature type="transmembrane region" description="Helical" evidence="1">
    <location>
        <begin position="148"/>
        <end position="166"/>
    </location>
</feature>
<feature type="transmembrane region" description="Helical" evidence="1">
    <location>
        <begin position="123"/>
        <end position="142"/>
    </location>
</feature>
<dbReference type="PANTHER" id="PTHR33741:SF5">
    <property type="entry name" value="TRANSMEMBRANE PROTEIN DDB_G0269096-RELATED"/>
    <property type="match status" value="1"/>
</dbReference>
<keyword evidence="1" id="KW-1133">Transmembrane helix</keyword>
<reference evidence="3 4" key="1">
    <citation type="submission" date="2016-06" db="EMBL/GenBank/DDBJ databases">
        <title>Genome sequence of halotolerant plant growth promoting strain of Halomonas elongata HEK1 isolated from salterns of Rann of Kutch, Gujarat, India.</title>
        <authorList>
            <person name="Gaba S."/>
            <person name="Singh R.N."/>
            <person name="Abrol S."/>
            <person name="Kaushik R."/>
            <person name="Saxena A.K."/>
        </authorList>
    </citation>
    <scope>NUCLEOTIDE SEQUENCE [LARGE SCALE GENOMIC DNA]</scope>
    <source>
        <strain evidence="3 4">HEK1</strain>
    </source>
</reference>
<proteinExistence type="predicted"/>
<evidence type="ECO:0000256" key="1">
    <source>
        <dbReference type="SAM" id="Phobius"/>
    </source>
</evidence>
<feature type="domain" description="HPP transmembrane region" evidence="2">
    <location>
        <begin position="18"/>
        <end position="172"/>
    </location>
</feature>
<dbReference type="InterPro" id="IPR058581">
    <property type="entry name" value="TM_HPP"/>
</dbReference>
<dbReference type="GeneID" id="91010616"/>
<dbReference type="Proteomes" id="UP000092504">
    <property type="component" value="Unassembled WGS sequence"/>
</dbReference>
<accession>A0A1B8NV79</accession>
<keyword evidence="1" id="KW-0812">Transmembrane</keyword>
<dbReference type="AlphaFoldDB" id="A0A1B8NV79"/>
<dbReference type="OMA" id="MLTKTTH"/>
<dbReference type="InterPro" id="IPR007065">
    <property type="entry name" value="HPP"/>
</dbReference>
<gene>
    <name evidence="3" type="ORF">A8U91_02911</name>
</gene>
<protein>
    <submittedName>
        <fullName evidence="3">HPP family protein</fullName>
    </submittedName>
</protein>
<feature type="transmembrane region" description="Helical" evidence="1">
    <location>
        <begin position="24"/>
        <end position="41"/>
    </location>
</feature>
<dbReference type="PATRIC" id="fig|2746.7.peg.2985"/>
<evidence type="ECO:0000313" key="4">
    <source>
        <dbReference type="Proteomes" id="UP000092504"/>
    </source>
</evidence>
<feature type="transmembrane region" description="Helical" evidence="1">
    <location>
        <begin position="85"/>
        <end position="111"/>
    </location>
</feature>
<evidence type="ECO:0000313" key="3">
    <source>
        <dbReference type="EMBL" id="OBX33868.1"/>
    </source>
</evidence>
<organism evidence="3 4">
    <name type="scientific">Halomonas elongata</name>
    <dbReference type="NCBI Taxonomy" id="2746"/>
    <lineage>
        <taxon>Bacteria</taxon>
        <taxon>Pseudomonadati</taxon>
        <taxon>Pseudomonadota</taxon>
        <taxon>Gammaproteobacteria</taxon>
        <taxon>Oceanospirillales</taxon>
        <taxon>Halomonadaceae</taxon>
        <taxon>Halomonas</taxon>
    </lineage>
</organism>
<evidence type="ECO:0000259" key="2">
    <source>
        <dbReference type="Pfam" id="PF04982"/>
    </source>
</evidence>
<dbReference type="RefSeq" id="WP_013333003.1">
    <property type="nucleotide sequence ID" value="NZ_CP087224.1"/>
</dbReference>